<dbReference type="Proteomes" id="UP000028725">
    <property type="component" value="Unassembled WGS sequence"/>
</dbReference>
<reference evidence="2 3" key="1">
    <citation type="submission" date="2014-04" db="EMBL/GenBank/DDBJ databases">
        <title>Genome assembly of Hyalangium minutum DSM 14724.</title>
        <authorList>
            <person name="Sharma G."/>
            <person name="Subramanian S."/>
        </authorList>
    </citation>
    <scope>NUCLEOTIDE SEQUENCE [LARGE SCALE GENOMIC DNA]</scope>
    <source>
        <strain evidence="2 3">DSM 14724</strain>
    </source>
</reference>
<evidence type="ECO:0000313" key="2">
    <source>
        <dbReference type="EMBL" id="KFE68619.1"/>
    </source>
</evidence>
<name>A0A085WLQ6_9BACT</name>
<dbReference type="EMBL" id="JMCB01000006">
    <property type="protein sequence ID" value="KFE68619.1"/>
    <property type="molecule type" value="Genomic_DNA"/>
</dbReference>
<protein>
    <submittedName>
        <fullName evidence="2">Uncharacterized protein</fullName>
    </submittedName>
</protein>
<feature type="region of interest" description="Disordered" evidence="1">
    <location>
        <begin position="140"/>
        <end position="169"/>
    </location>
</feature>
<gene>
    <name evidence="2" type="ORF">DB31_7856</name>
</gene>
<dbReference type="STRING" id="394096.DB31_7856"/>
<sequence>MGTLALGGFAVLRNAALGHAPPYSARRLAAQLVHRVTRRTVPPRRALAWSLGMRFTYGPVLGLIWARLRERLPPSPLLRGLLLGAGVLTFEHLSFPALHVTAPPRTWTRAERAFLLAQTCLFGLVTEWALPRASHSLPAARPLTAPGAEHALGHSPGERQDSAPLPPST</sequence>
<evidence type="ECO:0000313" key="3">
    <source>
        <dbReference type="Proteomes" id="UP000028725"/>
    </source>
</evidence>
<evidence type="ECO:0000256" key="1">
    <source>
        <dbReference type="SAM" id="MobiDB-lite"/>
    </source>
</evidence>
<organism evidence="2 3">
    <name type="scientific">Hyalangium minutum</name>
    <dbReference type="NCBI Taxonomy" id="394096"/>
    <lineage>
        <taxon>Bacteria</taxon>
        <taxon>Pseudomonadati</taxon>
        <taxon>Myxococcota</taxon>
        <taxon>Myxococcia</taxon>
        <taxon>Myxococcales</taxon>
        <taxon>Cystobacterineae</taxon>
        <taxon>Archangiaceae</taxon>
        <taxon>Hyalangium</taxon>
    </lineage>
</organism>
<accession>A0A085WLQ6</accession>
<proteinExistence type="predicted"/>
<dbReference type="AlphaFoldDB" id="A0A085WLQ6"/>
<comment type="caution">
    <text evidence="2">The sequence shown here is derived from an EMBL/GenBank/DDBJ whole genome shotgun (WGS) entry which is preliminary data.</text>
</comment>
<keyword evidence="3" id="KW-1185">Reference proteome</keyword>